<evidence type="ECO:0000313" key="3">
    <source>
        <dbReference type="Proteomes" id="UP000077355"/>
    </source>
</evidence>
<organism evidence="2 3">
    <name type="scientific">Paenibacillus antarcticus</name>
    <dbReference type="NCBI Taxonomy" id="253703"/>
    <lineage>
        <taxon>Bacteria</taxon>
        <taxon>Bacillati</taxon>
        <taxon>Bacillota</taxon>
        <taxon>Bacilli</taxon>
        <taxon>Bacillales</taxon>
        <taxon>Paenibacillaceae</taxon>
        <taxon>Paenibacillus</taxon>
    </lineage>
</organism>
<dbReference type="OrthoDB" id="2618096at2"/>
<dbReference type="AlphaFoldDB" id="A0A162MFC1"/>
<evidence type="ECO:0008006" key="4">
    <source>
        <dbReference type="Google" id="ProtNLM"/>
    </source>
</evidence>
<evidence type="ECO:0000256" key="1">
    <source>
        <dbReference type="SAM" id="SignalP"/>
    </source>
</evidence>
<name>A0A162MFC1_9BACL</name>
<comment type="caution">
    <text evidence="2">The sequence shown here is derived from an EMBL/GenBank/DDBJ whole genome shotgun (WGS) entry which is preliminary data.</text>
</comment>
<keyword evidence="1" id="KW-0732">Signal</keyword>
<protein>
    <recommendedName>
        <fullName evidence="4">Lipoprotein</fullName>
    </recommendedName>
</protein>
<evidence type="ECO:0000313" key="2">
    <source>
        <dbReference type="EMBL" id="OAB48035.1"/>
    </source>
</evidence>
<accession>A0A162MFC1</accession>
<dbReference type="Proteomes" id="UP000077355">
    <property type="component" value="Unassembled WGS sequence"/>
</dbReference>
<proteinExistence type="predicted"/>
<reference evidence="2 3" key="1">
    <citation type="submission" date="2016-03" db="EMBL/GenBank/DDBJ databases">
        <title>Draft genome sequence of Paenibacillus antarcticus CECT 5836.</title>
        <authorList>
            <person name="Shin S.-K."/>
            <person name="Yi H."/>
        </authorList>
    </citation>
    <scope>NUCLEOTIDE SEQUENCE [LARGE SCALE GENOMIC DNA]</scope>
    <source>
        <strain evidence="2 3">CECT 5836</strain>
    </source>
</reference>
<keyword evidence="3" id="KW-1185">Reference proteome</keyword>
<dbReference type="EMBL" id="LVJI01000002">
    <property type="protein sequence ID" value="OAB48035.1"/>
    <property type="molecule type" value="Genomic_DNA"/>
</dbReference>
<feature type="chain" id="PRO_5007837359" description="Lipoprotein" evidence="1">
    <location>
        <begin position="23"/>
        <end position="161"/>
    </location>
</feature>
<gene>
    <name evidence="2" type="ORF">PBAT_03955</name>
</gene>
<sequence length="161" mass="18545">MRRYQGLVIVFLVLVVAGCTSASKISTDQVKAFITDVKKSKTFVKNLDVQYRPTDIEIIYTLHNNIEKADQMDLLNRSKQLVNSKSFDQEVIQGIYLNKYKSDGYPDIAILFDSNDDGEYDYKYTSIYDTSELNVADESSYAEWYYHKDMSAMGELVPLEE</sequence>
<feature type="signal peptide" evidence="1">
    <location>
        <begin position="1"/>
        <end position="22"/>
    </location>
</feature>
<dbReference type="PROSITE" id="PS51257">
    <property type="entry name" value="PROKAR_LIPOPROTEIN"/>
    <property type="match status" value="1"/>
</dbReference>
<dbReference type="RefSeq" id="WP_068646782.1">
    <property type="nucleotide sequence ID" value="NZ_CP043611.1"/>
</dbReference>